<dbReference type="SMART" id="SM00487">
    <property type="entry name" value="DEXDc"/>
    <property type="match status" value="1"/>
</dbReference>
<dbReference type="GO" id="GO:0004386">
    <property type="term" value="F:helicase activity"/>
    <property type="evidence" value="ECO:0007669"/>
    <property type="project" value="UniProtKB-KW"/>
</dbReference>
<dbReference type="PANTHER" id="PTHR43519">
    <property type="entry name" value="ATP-DEPENDENT RNA HELICASE HRPB"/>
    <property type="match status" value="1"/>
</dbReference>
<name>A0A4P2VTT9_FLUSA</name>
<feature type="region of interest" description="Disordered" evidence="5">
    <location>
        <begin position="839"/>
        <end position="862"/>
    </location>
</feature>
<dbReference type="FunFam" id="3.40.50.300:FF:002125">
    <property type="entry name" value="ATP-dependent helicase HrpB"/>
    <property type="match status" value="1"/>
</dbReference>
<dbReference type="InterPro" id="IPR001650">
    <property type="entry name" value="Helicase_C-like"/>
</dbReference>
<evidence type="ECO:0000256" key="5">
    <source>
        <dbReference type="SAM" id="MobiDB-lite"/>
    </source>
</evidence>
<dbReference type="EMBL" id="AP019368">
    <property type="protein sequence ID" value="BBH52302.1"/>
    <property type="molecule type" value="Genomic_DNA"/>
</dbReference>
<evidence type="ECO:0000259" key="6">
    <source>
        <dbReference type="PROSITE" id="PS51192"/>
    </source>
</evidence>
<dbReference type="InterPro" id="IPR010225">
    <property type="entry name" value="HrpB"/>
</dbReference>
<dbReference type="Proteomes" id="UP000291236">
    <property type="component" value="Chromosome"/>
</dbReference>
<dbReference type="GO" id="GO:0016787">
    <property type="term" value="F:hydrolase activity"/>
    <property type="evidence" value="ECO:0007669"/>
    <property type="project" value="UniProtKB-KW"/>
</dbReference>
<dbReference type="GO" id="GO:0005524">
    <property type="term" value="F:ATP binding"/>
    <property type="evidence" value="ECO:0007669"/>
    <property type="project" value="UniProtKB-KW"/>
</dbReference>
<dbReference type="PROSITE" id="PS51194">
    <property type="entry name" value="HELICASE_CTER"/>
    <property type="match status" value="1"/>
</dbReference>
<dbReference type="GO" id="GO:0003676">
    <property type="term" value="F:nucleic acid binding"/>
    <property type="evidence" value="ECO:0007669"/>
    <property type="project" value="InterPro"/>
</dbReference>
<dbReference type="PIRSF" id="PIRSF005496">
    <property type="entry name" value="ATP_hel_hrpB"/>
    <property type="match status" value="1"/>
</dbReference>
<evidence type="ECO:0000313" key="8">
    <source>
        <dbReference type="EMBL" id="BBH52302.1"/>
    </source>
</evidence>
<evidence type="ECO:0000256" key="1">
    <source>
        <dbReference type="ARBA" id="ARBA00022741"/>
    </source>
</evidence>
<evidence type="ECO:0000256" key="3">
    <source>
        <dbReference type="ARBA" id="ARBA00022806"/>
    </source>
</evidence>
<dbReference type="CDD" id="cd17990">
    <property type="entry name" value="DEXHc_HrpB"/>
    <property type="match status" value="1"/>
</dbReference>
<keyword evidence="3 8" id="KW-0347">Helicase</keyword>
<dbReference type="Gene3D" id="3.40.50.300">
    <property type="entry name" value="P-loop containing nucleotide triphosphate hydrolases"/>
    <property type="match status" value="2"/>
</dbReference>
<organism evidence="8 9">
    <name type="scientific">Fluviispira sanaruensis</name>
    <dbReference type="NCBI Taxonomy" id="2493639"/>
    <lineage>
        <taxon>Bacteria</taxon>
        <taxon>Pseudomonadati</taxon>
        <taxon>Bdellovibrionota</taxon>
        <taxon>Oligoflexia</taxon>
        <taxon>Silvanigrellales</taxon>
        <taxon>Silvanigrellaceae</taxon>
        <taxon>Fluviispira</taxon>
    </lineage>
</organism>
<feature type="domain" description="Helicase C-terminal" evidence="7">
    <location>
        <begin position="206"/>
        <end position="376"/>
    </location>
</feature>
<reference evidence="8 9" key="1">
    <citation type="submission" date="2018-12" db="EMBL/GenBank/DDBJ databases">
        <title>Rubrispira sanarue gen. nov., sp., nov., a member of the order Silvanigrellales, isolated from a brackish lake in Hamamatsu Japan.</title>
        <authorList>
            <person name="Maejima Y."/>
            <person name="Iino T."/>
            <person name="Muraguchi Y."/>
            <person name="Fukuda K."/>
            <person name="Nojiri H."/>
            <person name="Ohkuma M."/>
            <person name="Moriuchi R."/>
            <person name="Dohra H."/>
            <person name="Kimbara K."/>
            <person name="Shintani M."/>
        </authorList>
    </citation>
    <scope>NUCLEOTIDE SEQUENCE [LARGE SCALE GENOMIC DNA]</scope>
    <source>
        <strain evidence="8 9">RF1110005</strain>
    </source>
</reference>
<protein>
    <submittedName>
        <fullName evidence="8">ATP-dependent helicase HrpB</fullName>
    </submittedName>
</protein>
<keyword evidence="1" id="KW-0547">Nucleotide-binding</keyword>
<dbReference type="PROSITE" id="PS51192">
    <property type="entry name" value="HELICASE_ATP_BIND_1"/>
    <property type="match status" value="1"/>
</dbReference>
<dbReference type="KEGG" id="sbf:JCM31447_07430"/>
<dbReference type="Pfam" id="PF00271">
    <property type="entry name" value="Helicase_C"/>
    <property type="match status" value="1"/>
</dbReference>
<dbReference type="SMART" id="SM00490">
    <property type="entry name" value="HELICc"/>
    <property type="match status" value="1"/>
</dbReference>
<dbReference type="InterPro" id="IPR013689">
    <property type="entry name" value="RNA_helicase_ATP-dep_HrpB_C"/>
</dbReference>
<dbReference type="NCBIfam" id="TIGR01970">
    <property type="entry name" value="DEAH_box_HrpB"/>
    <property type="match status" value="1"/>
</dbReference>
<dbReference type="RefSeq" id="WP_130606672.1">
    <property type="nucleotide sequence ID" value="NZ_AP019368.1"/>
</dbReference>
<dbReference type="PANTHER" id="PTHR43519:SF1">
    <property type="entry name" value="ATP-DEPENDENT RNA HELICASE HRPB"/>
    <property type="match status" value="1"/>
</dbReference>
<keyword evidence="2" id="KW-0378">Hydrolase</keyword>
<feature type="domain" description="Helicase ATP-binding" evidence="6">
    <location>
        <begin position="18"/>
        <end position="179"/>
    </location>
</feature>
<keyword evidence="4" id="KW-0067">ATP-binding</keyword>
<dbReference type="OrthoDB" id="5287222at2"/>
<dbReference type="SMART" id="SM00847">
    <property type="entry name" value="HA2"/>
    <property type="match status" value="1"/>
</dbReference>
<evidence type="ECO:0000313" key="9">
    <source>
        <dbReference type="Proteomes" id="UP000291236"/>
    </source>
</evidence>
<dbReference type="Pfam" id="PF08482">
    <property type="entry name" value="HrpB_C"/>
    <property type="match status" value="1"/>
</dbReference>
<sequence>MSVKKLSLPIDEILPAIVSDFQNENTLIIQATPGAGKTTRIPAALLNRTNKTILVLEPRRLAARLSAERVAQELGEECGETIGYQVRYDKRESQATKVKYITGGIFSRLILEDPELKNISCVIIDEFHERHTHTDLALMLVKLLQQSLRPDLKLIVMSATLDTYGLQNYLPNAKTHTSIGRTHPLEIQHLDPNSAHKKLPILIFNAVESLLIDPKCPGDILVFLTGSYEIQKTQENIEELAHKYNAIILQLKADLAPHDQQKVFQLTERRKIILSTNVAETSITLDGVTGVVDTGFAKIAGHASWSGLPTLDTLPISQSSCIQRAGRAGRTQSGCVKRLFTLLDFQMRPAFQKAEIQRVDLTQSLLEIKILEKKLSLHKLNEPFSFPWFDPPPQNIMQSCSQLLNFLSAFDASNNLTEIGSEIAKYPLHPRLGRILYEAASKNILPQAIVIVSIINEGSIIKNGISSTDIGVSDLEFQFNILINYFLKKVKKLSPNSHFDIARIKKIEVSIRHICQIAKVKFTDCFKDISNNDLSLILLAGYPDRVCQVRNNLNHSGKKELNLCLGGGAILSPSSIVQDSEFLIAIEAEESAQALSQAQSTQVRICHGIDPDILIAAPEYFIKENEEYTWDDNAQRVRAAKKTYYGKLILEERPIRQHTAKYEEILLKELSLSWPKPFEDDKDLRYLAKRIALAKTAGYSLDAAHFLEEDFELLLCHICENKRSYNEILEKDLDEYLDDLLPHETKRLLNDLFPNHIIIGKGRKVKINYEEDKPPWVASRLQDFFGTLQTPRICNGTVPLVVHLLAPNMQAVQVTTDLAGFWERGYVEVKKELSRRYPRHAWPDNPKTAEPPEYLMKRKRRE</sequence>
<accession>A0A4P2VTT9</accession>
<dbReference type="SUPFAM" id="SSF52540">
    <property type="entry name" value="P-loop containing nucleoside triphosphate hydrolases"/>
    <property type="match status" value="1"/>
</dbReference>
<dbReference type="InterPro" id="IPR011545">
    <property type="entry name" value="DEAD/DEAH_box_helicase_dom"/>
</dbReference>
<dbReference type="AlphaFoldDB" id="A0A4P2VTT9"/>
<dbReference type="CDD" id="cd18791">
    <property type="entry name" value="SF2_C_RHA"/>
    <property type="match status" value="1"/>
</dbReference>
<proteinExistence type="predicted"/>
<keyword evidence="9" id="KW-1185">Reference proteome</keyword>
<dbReference type="InterPro" id="IPR014001">
    <property type="entry name" value="Helicase_ATP-bd"/>
</dbReference>
<dbReference type="InterPro" id="IPR049614">
    <property type="entry name" value="HrpB_DEXH"/>
</dbReference>
<dbReference type="Pfam" id="PF00270">
    <property type="entry name" value="DEAD"/>
    <property type="match status" value="1"/>
</dbReference>
<dbReference type="Gene3D" id="1.20.120.1080">
    <property type="match status" value="1"/>
</dbReference>
<gene>
    <name evidence="8" type="ORF">JCM31447_07430</name>
</gene>
<evidence type="ECO:0000259" key="7">
    <source>
        <dbReference type="PROSITE" id="PS51194"/>
    </source>
</evidence>
<evidence type="ECO:0000256" key="4">
    <source>
        <dbReference type="ARBA" id="ARBA00022840"/>
    </source>
</evidence>
<evidence type="ECO:0000256" key="2">
    <source>
        <dbReference type="ARBA" id="ARBA00022801"/>
    </source>
</evidence>
<dbReference type="InterPro" id="IPR007502">
    <property type="entry name" value="Helicase-assoc_dom"/>
</dbReference>
<dbReference type="InterPro" id="IPR027417">
    <property type="entry name" value="P-loop_NTPase"/>
</dbReference>